<feature type="domain" description="Aldehyde dehydrogenase" evidence="2">
    <location>
        <begin position="24"/>
        <end position="355"/>
    </location>
</feature>
<evidence type="ECO:0000259" key="2">
    <source>
        <dbReference type="Pfam" id="PF00171"/>
    </source>
</evidence>
<accession>A0ABR0K229</accession>
<dbReference type="InterPro" id="IPR016161">
    <property type="entry name" value="Ald_DH/histidinol_DH"/>
</dbReference>
<dbReference type="InterPro" id="IPR015590">
    <property type="entry name" value="Aldehyde_DH_dom"/>
</dbReference>
<protein>
    <recommendedName>
        <fullName evidence="2">Aldehyde dehydrogenase domain-containing protein</fullName>
    </recommendedName>
</protein>
<dbReference type="PANTHER" id="PTHR43111">
    <property type="entry name" value="ALDEHYDE DEHYDROGENASE B-RELATED"/>
    <property type="match status" value="1"/>
</dbReference>
<reference evidence="3 4" key="1">
    <citation type="submission" date="2023-08" db="EMBL/GenBank/DDBJ databases">
        <title>Black Yeasts Isolated from many extreme environments.</title>
        <authorList>
            <person name="Coleine C."/>
            <person name="Stajich J.E."/>
            <person name="Selbmann L."/>
        </authorList>
    </citation>
    <scope>NUCLEOTIDE SEQUENCE [LARGE SCALE GENOMIC DNA]</scope>
    <source>
        <strain evidence="3 4">CCFEE 5885</strain>
    </source>
</reference>
<dbReference type="SUPFAM" id="SSF53720">
    <property type="entry name" value="ALDH-like"/>
    <property type="match status" value="1"/>
</dbReference>
<gene>
    <name evidence="3" type="ORF">LTR24_007886</name>
</gene>
<dbReference type="Pfam" id="PF00171">
    <property type="entry name" value="Aldedh"/>
    <property type="match status" value="1"/>
</dbReference>
<dbReference type="InterPro" id="IPR016162">
    <property type="entry name" value="Ald_DH_N"/>
</dbReference>
<feature type="region of interest" description="Disordered" evidence="1">
    <location>
        <begin position="400"/>
        <end position="447"/>
    </location>
</feature>
<organism evidence="3 4">
    <name type="scientific">Lithohypha guttulata</name>
    <dbReference type="NCBI Taxonomy" id="1690604"/>
    <lineage>
        <taxon>Eukaryota</taxon>
        <taxon>Fungi</taxon>
        <taxon>Dikarya</taxon>
        <taxon>Ascomycota</taxon>
        <taxon>Pezizomycotina</taxon>
        <taxon>Eurotiomycetes</taxon>
        <taxon>Chaetothyriomycetidae</taxon>
        <taxon>Chaetothyriales</taxon>
        <taxon>Trichomeriaceae</taxon>
        <taxon>Lithohypha</taxon>
    </lineage>
</organism>
<proteinExistence type="predicted"/>
<dbReference type="EMBL" id="JAVRRG010000126">
    <property type="protein sequence ID" value="KAK5082580.1"/>
    <property type="molecule type" value="Genomic_DNA"/>
</dbReference>
<dbReference type="Proteomes" id="UP001345013">
    <property type="component" value="Unassembled WGS sequence"/>
</dbReference>
<dbReference type="Gene3D" id="3.40.309.10">
    <property type="entry name" value="Aldehyde Dehydrogenase, Chain A, domain 2"/>
    <property type="match status" value="1"/>
</dbReference>
<evidence type="ECO:0000256" key="1">
    <source>
        <dbReference type="SAM" id="MobiDB-lite"/>
    </source>
</evidence>
<dbReference type="Gene3D" id="3.40.605.10">
    <property type="entry name" value="Aldehyde Dehydrogenase, Chain A, domain 1"/>
    <property type="match status" value="1"/>
</dbReference>
<evidence type="ECO:0000313" key="4">
    <source>
        <dbReference type="Proteomes" id="UP001345013"/>
    </source>
</evidence>
<sequence>MTSPLQRIKAAVIDGRCREPRYIQKQLLTLHDALVREAAKCHEAIIRDTGCSSSEAWFEVHMTVQAIKHQYGTINFHDCLEQEYSLAHGRDNTSRRLPFGCVYLVPSHNNQLFSILQPSCAAIAAGNCVVIEMEQRLLEIEKVLRNIVQQNMDKDAFVIVEQRPAEDEFFTEQVIIVSANGGQNVQSHGSAKLLISPSSRAIAVVDRSANISKAAKEIVQARFRFGGKSPYAPDLVLVNDFALKQFCQAAVQYLTQDLSSVVNHSGISKPQTRGVSQTELQAADATILVSGANGTIKLLRTREISILSKKINEPLLLIAPMSSLDDAIDTANTSDSSLLAAYFFADVKAAKYLSQFIASRISLTNFIPPQLLVGPPAPQDHETSFATRYSKEMFSFPSPEHIASSPTANNSDRAANDVLDDTSSNKAATEKLKQSIREPLPPMGEPSGKSIGFFEQGLFTGLATEVVIVTSLLAVSARYVVPAILRRVGGGS</sequence>
<dbReference type="PANTHER" id="PTHR43111:SF1">
    <property type="entry name" value="ALDEHYDE DEHYDROGENASE B-RELATED"/>
    <property type="match status" value="1"/>
</dbReference>
<comment type="caution">
    <text evidence="3">The sequence shown here is derived from an EMBL/GenBank/DDBJ whole genome shotgun (WGS) entry which is preliminary data.</text>
</comment>
<feature type="compositionally biased region" description="Polar residues" evidence="1">
    <location>
        <begin position="404"/>
        <end position="413"/>
    </location>
</feature>
<dbReference type="InterPro" id="IPR016163">
    <property type="entry name" value="Ald_DH_C"/>
</dbReference>
<evidence type="ECO:0000313" key="3">
    <source>
        <dbReference type="EMBL" id="KAK5082580.1"/>
    </source>
</evidence>
<keyword evidence="4" id="KW-1185">Reference proteome</keyword>
<name>A0ABR0K229_9EURO</name>